<evidence type="ECO:0000313" key="1">
    <source>
        <dbReference type="EMBL" id="MBI2877250.1"/>
    </source>
</evidence>
<reference evidence="1" key="1">
    <citation type="submission" date="2020-07" db="EMBL/GenBank/DDBJ databases">
        <title>Huge and variable diversity of episymbiotic CPR bacteria and DPANN archaea in groundwater ecosystems.</title>
        <authorList>
            <person name="He C.Y."/>
            <person name="Keren R."/>
            <person name="Whittaker M."/>
            <person name="Farag I.F."/>
            <person name="Doudna J."/>
            <person name="Cate J.H.D."/>
            <person name="Banfield J.F."/>
        </authorList>
    </citation>
    <scope>NUCLEOTIDE SEQUENCE</scope>
    <source>
        <strain evidence="1">NC_groundwater_672_Ag_B-0.1um_62_36</strain>
    </source>
</reference>
<evidence type="ECO:0000313" key="2">
    <source>
        <dbReference type="Proteomes" id="UP000769766"/>
    </source>
</evidence>
<dbReference type="Gene3D" id="3.40.50.2000">
    <property type="entry name" value="Glycogen Phosphorylase B"/>
    <property type="match status" value="1"/>
</dbReference>
<dbReference type="SUPFAM" id="SSF53756">
    <property type="entry name" value="UDP-Glycosyltransferase/glycogen phosphorylase"/>
    <property type="match status" value="1"/>
</dbReference>
<comment type="caution">
    <text evidence="1">The sequence shown here is derived from an EMBL/GenBank/DDBJ whole genome shotgun (WGS) entry which is preliminary data.</text>
</comment>
<organism evidence="1 2">
    <name type="scientific">Tectimicrobiota bacterium</name>
    <dbReference type="NCBI Taxonomy" id="2528274"/>
    <lineage>
        <taxon>Bacteria</taxon>
        <taxon>Pseudomonadati</taxon>
        <taxon>Nitrospinota/Tectimicrobiota group</taxon>
        <taxon>Candidatus Tectimicrobiota</taxon>
    </lineage>
</organism>
<gene>
    <name evidence="1" type="ORF">HYY20_10240</name>
</gene>
<protein>
    <submittedName>
        <fullName evidence="1">Glycosyltransferase</fullName>
    </submittedName>
</protein>
<dbReference type="EMBL" id="JACPRF010000309">
    <property type="protein sequence ID" value="MBI2877250.1"/>
    <property type="molecule type" value="Genomic_DNA"/>
</dbReference>
<name>A0A932CPQ8_UNCTE</name>
<sequence>MGTPIGGTVEILSGLDPELLYRSPEPDDMAEKILQFLARSEAELKGLRERCRQFVLAHYDWDLVTQRLMEVMQELADRST</sequence>
<accession>A0A932CPQ8</accession>
<proteinExistence type="predicted"/>
<dbReference type="Proteomes" id="UP000769766">
    <property type="component" value="Unassembled WGS sequence"/>
</dbReference>
<dbReference type="AlphaFoldDB" id="A0A932CPQ8"/>